<name>A0A3B0W4R2_9ZZZZ</name>
<feature type="transmembrane region" description="Helical" evidence="5">
    <location>
        <begin position="140"/>
        <end position="158"/>
    </location>
</feature>
<feature type="transmembrane region" description="Helical" evidence="5">
    <location>
        <begin position="6"/>
        <end position="28"/>
    </location>
</feature>
<evidence type="ECO:0000256" key="1">
    <source>
        <dbReference type="ARBA" id="ARBA00004141"/>
    </source>
</evidence>
<keyword evidence="2 5" id="KW-0812">Transmembrane</keyword>
<sequence length="286" mass="30670">METNILTDYLLPLSLFIIMFGMGMSLVVDDFKRVVVFPKAVILGLVGQIIVLPLIAFALIKWLNVTPVIAVGVMLIAACPGGSSSNLISHLAKGDTALSISLTAISSLVTVVSIPLIVGLSMEYFLVADQAINLPVGKTIITLMAITLLPVSLGMWLRNKQPEFSIQQESKVNLFSGLFLAFLVVAILFQQPEAVKNGIATIGLVVVSLNAFSMLIGFIIAKVFKLDARQSTTIGIEIGVQNGTLAILIATTILHQPAIAIPAAIYSLAMFVSGSLVVFWRRYQTK</sequence>
<dbReference type="Gene3D" id="1.20.1530.20">
    <property type="match status" value="1"/>
</dbReference>
<accession>A0A3B0W4R2</accession>
<dbReference type="PANTHER" id="PTHR10361">
    <property type="entry name" value="SODIUM-BILE ACID COTRANSPORTER"/>
    <property type="match status" value="1"/>
</dbReference>
<evidence type="ECO:0000256" key="4">
    <source>
        <dbReference type="ARBA" id="ARBA00023136"/>
    </source>
</evidence>
<feature type="transmembrane region" description="Helical" evidence="5">
    <location>
        <begin position="68"/>
        <end position="88"/>
    </location>
</feature>
<dbReference type="AlphaFoldDB" id="A0A3B0W4R2"/>
<reference evidence="6" key="1">
    <citation type="submission" date="2018-06" db="EMBL/GenBank/DDBJ databases">
        <authorList>
            <person name="Zhirakovskaya E."/>
        </authorList>
    </citation>
    <scope>NUCLEOTIDE SEQUENCE</scope>
</reference>
<evidence type="ECO:0000256" key="5">
    <source>
        <dbReference type="SAM" id="Phobius"/>
    </source>
</evidence>
<feature type="transmembrane region" description="Helical" evidence="5">
    <location>
        <begin position="100"/>
        <end position="120"/>
    </location>
</feature>
<keyword evidence="4 5" id="KW-0472">Membrane</keyword>
<dbReference type="InterPro" id="IPR004710">
    <property type="entry name" value="Bilac:Na_transpt"/>
</dbReference>
<feature type="transmembrane region" description="Helical" evidence="5">
    <location>
        <begin position="40"/>
        <end position="62"/>
    </location>
</feature>
<dbReference type="InterPro" id="IPR002657">
    <property type="entry name" value="BilAc:Na_symport/Acr3"/>
</dbReference>
<dbReference type="PANTHER" id="PTHR10361:SF24">
    <property type="entry name" value="P3 PROTEIN"/>
    <property type="match status" value="1"/>
</dbReference>
<feature type="transmembrane region" description="Helical" evidence="5">
    <location>
        <begin position="259"/>
        <end position="280"/>
    </location>
</feature>
<dbReference type="GO" id="GO:0016020">
    <property type="term" value="C:membrane"/>
    <property type="evidence" value="ECO:0007669"/>
    <property type="project" value="UniProtKB-SubCell"/>
</dbReference>
<feature type="transmembrane region" description="Helical" evidence="5">
    <location>
        <begin position="201"/>
        <end position="221"/>
    </location>
</feature>
<proteinExistence type="predicted"/>
<organism evidence="6">
    <name type="scientific">hydrothermal vent metagenome</name>
    <dbReference type="NCBI Taxonomy" id="652676"/>
    <lineage>
        <taxon>unclassified sequences</taxon>
        <taxon>metagenomes</taxon>
        <taxon>ecological metagenomes</taxon>
    </lineage>
</organism>
<feature type="transmembrane region" description="Helical" evidence="5">
    <location>
        <begin position="233"/>
        <end position="253"/>
    </location>
</feature>
<gene>
    <name evidence="6" type="ORF">MNBD_GAMMA02-30</name>
</gene>
<protein>
    <submittedName>
        <fullName evidence="6">Sodium-dependent transporter</fullName>
    </submittedName>
</protein>
<dbReference type="Pfam" id="PF01758">
    <property type="entry name" value="SBF"/>
    <property type="match status" value="1"/>
</dbReference>
<evidence type="ECO:0000256" key="2">
    <source>
        <dbReference type="ARBA" id="ARBA00022692"/>
    </source>
</evidence>
<evidence type="ECO:0000313" key="6">
    <source>
        <dbReference type="EMBL" id="VAW45707.1"/>
    </source>
</evidence>
<dbReference type="InterPro" id="IPR038770">
    <property type="entry name" value="Na+/solute_symporter_sf"/>
</dbReference>
<evidence type="ECO:0000256" key="3">
    <source>
        <dbReference type="ARBA" id="ARBA00022989"/>
    </source>
</evidence>
<dbReference type="EMBL" id="UOFA01000220">
    <property type="protein sequence ID" value="VAW45707.1"/>
    <property type="molecule type" value="Genomic_DNA"/>
</dbReference>
<keyword evidence="3 5" id="KW-1133">Transmembrane helix</keyword>
<feature type="transmembrane region" description="Helical" evidence="5">
    <location>
        <begin position="170"/>
        <end position="189"/>
    </location>
</feature>
<comment type="subcellular location">
    <subcellularLocation>
        <location evidence="1">Membrane</location>
        <topology evidence="1">Multi-pass membrane protein</topology>
    </subcellularLocation>
</comment>